<organism evidence="2 3">
    <name type="scientific">Macrosiphum euphorbiae</name>
    <name type="common">potato aphid</name>
    <dbReference type="NCBI Taxonomy" id="13131"/>
    <lineage>
        <taxon>Eukaryota</taxon>
        <taxon>Metazoa</taxon>
        <taxon>Ecdysozoa</taxon>
        <taxon>Arthropoda</taxon>
        <taxon>Hexapoda</taxon>
        <taxon>Insecta</taxon>
        <taxon>Pterygota</taxon>
        <taxon>Neoptera</taxon>
        <taxon>Paraneoptera</taxon>
        <taxon>Hemiptera</taxon>
        <taxon>Sternorrhyncha</taxon>
        <taxon>Aphidomorpha</taxon>
        <taxon>Aphidoidea</taxon>
        <taxon>Aphididae</taxon>
        <taxon>Macrosiphini</taxon>
        <taxon>Macrosiphum</taxon>
    </lineage>
</organism>
<comment type="similarity">
    <text evidence="1">Belongs to the BCL7 family.</text>
</comment>
<reference evidence="2 3" key="1">
    <citation type="submission" date="2023-01" db="EMBL/GenBank/DDBJ databases">
        <authorList>
            <person name="Whitehead M."/>
        </authorList>
    </citation>
    <scope>NUCLEOTIDE SEQUENCE [LARGE SCALE GENOMIC DNA]</scope>
</reference>
<accession>A0AAV0XFF4</accession>
<dbReference type="PANTHER" id="PTHR12767">
    <property type="entry name" value="BCL7 RELATED"/>
    <property type="match status" value="1"/>
</dbReference>
<protein>
    <submittedName>
        <fullName evidence="2">Uncharacterized protein</fullName>
    </submittedName>
</protein>
<dbReference type="EMBL" id="CARXXK010000004">
    <property type="protein sequence ID" value="CAI6367190.1"/>
    <property type="molecule type" value="Genomic_DNA"/>
</dbReference>
<proteinExistence type="inferred from homology"/>
<comment type="caution">
    <text evidence="2">The sequence shown here is derived from an EMBL/GenBank/DDBJ whole genome shotgun (WGS) entry which is preliminary data.</text>
</comment>
<dbReference type="Pfam" id="PF04714">
    <property type="entry name" value="BCL_N"/>
    <property type="match status" value="1"/>
</dbReference>
<dbReference type="Proteomes" id="UP001160148">
    <property type="component" value="Unassembled WGS sequence"/>
</dbReference>
<dbReference type="AlphaFoldDB" id="A0AAV0XFF4"/>
<dbReference type="PANTHER" id="PTHR12767:SF9">
    <property type="entry name" value="BCL7-LIKE"/>
    <property type="match status" value="1"/>
</dbReference>
<dbReference type="InterPro" id="IPR006804">
    <property type="entry name" value="BCL7"/>
</dbReference>
<sequence>MMSRSVRADTRSRAKDDIKRVMQVVDEVRRWEKKWVTIGETTMRIYMASRPSKHTHIPTEGQSYKY</sequence>
<gene>
    <name evidence="2" type="ORF">MEUPH1_LOCUS21690</name>
</gene>
<keyword evidence="3" id="KW-1185">Reference proteome</keyword>
<evidence type="ECO:0000313" key="3">
    <source>
        <dbReference type="Proteomes" id="UP001160148"/>
    </source>
</evidence>
<evidence type="ECO:0000313" key="2">
    <source>
        <dbReference type="EMBL" id="CAI6367190.1"/>
    </source>
</evidence>
<evidence type="ECO:0000256" key="1">
    <source>
        <dbReference type="ARBA" id="ARBA00010326"/>
    </source>
</evidence>
<name>A0AAV0XFF4_9HEMI</name>